<sequence length="191" mass="20368">MIFRLSQVLNAKVKAGALEALPLHENPLLDWSAHSFPVGRSNFILVSNTGSLLSAVVSGKAVTNVTSFRERAFGGIRECLTALGHESLTRTLLADDNGPVRFAKTLNRSVSGSMNELVKIAEFCIREGELTLPEVGDRLNDTLLSALAAGGSHGYGKPREAFRVMVGGSVPSAPRSEAGDRHLGHEQPPPD</sequence>
<gene>
    <name evidence="3" type="ORF">FTUN_8823</name>
</gene>
<organism evidence="3 4">
    <name type="scientific">Frigoriglobus tundricola</name>
    <dbReference type="NCBI Taxonomy" id="2774151"/>
    <lineage>
        <taxon>Bacteria</taxon>
        <taxon>Pseudomonadati</taxon>
        <taxon>Planctomycetota</taxon>
        <taxon>Planctomycetia</taxon>
        <taxon>Gemmatales</taxon>
        <taxon>Gemmataceae</taxon>
        <taxon>Frigoriglobus</taxon>
    </lineage>
</organism>
<evidence type="ECO:0000259" key="2">
    <source>
        <dbReference type="Pfam" id="PF22016"/>
    </source>
</evidence>
<evidence type="ECO:0000256" key="1">
    <source>
        <dbReference type="SAM" id="MobiDB-lite"/>
    </source>
</evidence>
<keyword evidence="4" id="KW-1185">Reference proteome</keyword>
<dbReference type="Pfam" id="PF22016">
    <property type="entry name" value="DUF6933"/>
    <property type="match status" value="1"/>
</dbReference>
<dbReference type="InterPro" id="IPR053864">
    <property type="entry name" value="DUF6933"/>
</dbReference>
<dbReference type="KEGG" id="ftj:FTUN_8823"/>
<dbReference type="RefSeq" id="WP_171475782.1">
    <property type="nucleotide sequence ID" value="NZ_CP053452.2"/>
</dbReference>
<evidence type="ECO:0000313" key="3">
    <source>
        <dbReference type="EMBL" id="QJX01184.1"/>
    </source>
</evidence>
<feature type="domain" description="DUF6933" evidence="2">
    <location>
        <begin position="2"/>
        <end position="161"/>
    </location>
</feature>
<accession>A0A6M5Z721</accession>
<feature type="region of interest" description="Disordered" evidence="1">
    <location>
        <begin position="169"/>
        <end position="191"/>
    </location>
</feature>
<proteinExistence type="predicted"/>
<dbReference type="Proteomes" id="UP000503447">
    <property type="component" value="Chromosome"/>
</dbReference>
<name>A0A6M5Z721_9BACT</name>
<dbReference type="AlphaFoldDB" id="A0A6M5Z721"/>
<evidence type="ECO:0000313" key="4">
    <source>
        <dbReference type="Proteomes" id="UP000503447"/>
    </source>
</evidence>
<reference evidence="4" key="1">
    <citation type="submission" date="2020-05" db="EMBL/GenBank/DDBJ databases">
        <title>Frigoriglobus tundricola gen. nov., sp. nov., a psychrotolerant cellulolytic planctomycete of the family Gemmataceae with two divergent copies of 16S rRNA gene.</title>
        <authorList>
            <person name="Kulichevskaya I.S."/>
            <person name="Ivanova A.A."/>
            <person name="Naumoff D.G."/>
            <person name="Beletsky A.V."/>
            <person name="Rijpstra W.I.C."/>
            <person name="Sinninghe Damste J.S."/>
            <person name="Mardanov A.V."/>
            <person name="Ravin N.V."/>
            <person name="Dedysh S.N."/>
        </authorList>
    </citation>
    <scope>NUCLEOTIDE SEQUENCE [LARGE SCALE GENOMIC DNA]</scope>
    <source>
        <strain evidence="4">PL17</strain>
    </source>
</reference>
<protein>
    <recommendedName>
        <fullName evidence="2">DUF6933 domain-containing protein</fullName>
    </recommendedName>
</protein>
<dbReference type="EMBL" id="CP053452">
    <property type="protein sequence ID" value="QJX01184.1"/>
    <property type="molecule type" value="Genomic_DNA"/>
</dbReference>